<dbReference type="GO" id="GO:0140359">
    <property type="term" value="F:ABC-type transporter activity"/>
    <property type="evidence" value="ECO:0007669"/>
    <property type="project" value="InterPro"/>
</dbReference>
<dbReference type="GO" id="GO:0005886">
    <property type="term" value="C:plasma membrane"/>
    <property type="evidence" value="ECO:0007669"/>
    <property type="project" value="UniProtKB-SubCell"/>
</dbReference>
<dbReference type="SMART" id="SM00382">
    <property type="entry name" value="AAA"/>
    <property type="match status" value="1"/>
</dbReference>
<evidence type="ECO:0000256" key="9">
    <source>
        <dbReference type="ARBA" id="ARBA00024722"/>
    </source>
</evidence>
<dbReference type="SUPFAM" id="SSF52540">
    <property type="entry name" value="P-loop containing nucleoside triphosphate hydrolases"/>
    <property type="match status" value="1"/>
</dbReference>
<name>A0A1M7TCV9_9BRAD</name>
<dbReference type="InterPro" id="IPR027417">
    <property type="entry name" value="P-loop_NTPase"/>
</dbReference>
<proteinExistence type="inferred from homology"/>
<dbReference type="InterPro" id="IPR050835">
    <property type="entry name" value="ABC_transporter_sub-D"/>
</dbReference>
<evidence type="ECO:0000259" key="12">
    <source>
        <dbReference type="PROSITE" id="PS50929"/>
    </source>
</evidence>
<dbReference type="SUPFAM" id="SSF90123">
    <property type="entry name" value="ABC transporter transmembrane region"/>
    <property type="match status" value="1"/>
</dbReference>
<keyword evidence="5" id="KW-0547">Nucleotide-binding</keyword>
<evidence type="ECO:0000256" key="1">
    <source>
        <dbReference type="ARBA" id="ARBA00004651"/>
    </source>
</evidence>
<comment type="function">
    <text evidence="9">Involved in beta-(1--&gt;2)glucan export. Transmembrane domains (TMD) form a pore in the inner membrane and the ATP-binding domain (NBD) is responsible for energy generation.</text>
</comment>
<feature type="transmembrane region" description="Helical" evidence="10">
    <location>
        <begin position="29"/>
        <end position="51"/>
    </location>
</feature>
<evidence type="ECO:0000256" key="8">
    <source>
        <dbReference type="ARBA" id="ARBA00023136"/>
    </source>
</evidence>
<keyword evidence="7 10" id="KW-1133">Transmembrane helix</keyword>
<dbReference type="RefSeq" id="WP_072817222.1">
    <property type="nucleotide sequence ID" value="NZ_LT670849.1"/>
</dbReference>
<keyword evidence="4 10" id="KW-0812">Transmembrane</keyword>
<dbReference type="PANTHER" id="PTHR11384">
    <property type="entry name" value="ATP-BINDING CASSETTE, SUB-FAMILY D MEMBER"/>
    <property type="match status" value="1"/>
</dbReference>
<dbReference type="PANTHER" id="PTHR11384:SF59">
    <property type="entry name" value="LYSOSOMAL COBALAMIN TRANSPORTER ABCD4"/>
    <property type="match status" value="1"/>
</dbReference>
<dbReference type="GO" id="GO:0016887">
    <property type="term" value="F:ATP hydrolysis activity"/>
    <property type="evidence" value="ECO:0007669"/>
    <property type="project" value="InterPro"/>
</dbReference>
<dbReference type="InterPro" id="IPR036640">
    <property type="entry name" value="ABC1_TM_sf"/>
</dbReference>
<feature type="transmembrane region" description="Helical" evidence="10">
    <location>
        <begin position="71"/>
        <end position="91"/>
    </location>
</feature>
<dbReference type="Proteomes" id="UP000184096">
    <property type="component" value="Chromosome I"/>
</dbReference>
<evidence type="ECO:0000256" key="3">
    <source>
        <dbReference type="ARBA" id="ARBA00022448"/>
    </source>
</evidence>
<dbReference type="InterPro" id="IPR003593">
    <property type="entry name" value="AAA+_ATPase"/>
</dbReference>
<sequence length="581" mass="64749">MNNMRSTLAAVWRIAAPYFRSEDKFAGRLLLAAVIAIELTVVGINVLLNQWNNRFYTALQDKSWDAFVREMGIFCILAFAYIGLAVYQLYLNQWLQIRWRKWLTERYLGQWLHGANHYRMQLQGDAADNPDQRIAEDVRMFVDQTLNIGVGFLNAVVTLGSFVVILWGLSAASPLTMFGNEFHIPGYLVWGALIYATIGTWLTFLIGQPLVQLAFRQQRYEADFRFNLVRVRENSEQIALLRGESAERERLSDRFARVVRNWYKIMTTTKRLTAFSSSYAQAAVIFPYVLTAPAYFADKIQLGGMMQTASAFSSVQQALSFFITIYRALADWRAITARLDGFEESIAGASRLAESTSSIKVAASDSGDAIELRQFLVKLPNGKPLVAVDGLRIQGDEHVLVTGPSGAGKSTLFRAIAGIWPFGGGVATIPASATLMMLPQRPYFPIGTLKAAIVYPAKPDAFSSVLVEEALTAVGLPQLAPRLTEEAHWNRMLSLGEQQRLGIARALLHQPQYLFLDEATASLDEPSEAALYRLLADRLKGTTTVSIGHRSTLEAFHDGHIVLEREGDHFAARARQKQTAP</sequence>
<feature type="transmembrane region" description="Helical" evidence="10">
    <location>
        <begin position="187"/>
        <end position="207"/>
    </location>
</feature>
<evidence type="ECO:0000313" key="13">
    <source>
        <dbReference type="EMBL" id="SHN68501.1"/>
    </source>
</evidence>
<feature type="domain" description="ABC transmembrane type-1" evidence="12">
    <location>
        <begin position="29"/>
        <end position="331"/>
    </location>
</feature>
<dbReference type="EMBL" id="LT670849">
    <property type="protein sequence ID" value="SHN68501.1"/>
    <property type="molecule type" value="Genomic_DNA"/>
</dbReference>
<dbReference type="Gene3D" id="1.20.1560.10">
    <property type="entry name" value="ABC transporter type 1, transmembrane domain"/>
    <property type="match status" value="1"/>
</dbReference>
<evidence type="ECO:0000313" key="14">
    <source>
        <dbReference type="Proteomes" id="UP000184096"/>
    </source>
</evidence>
<keyword evidence="6 13" id="KW-0067">ATP-binding</keyword>
<dbReference type="Gene3D" id="3.40.50.300">
    <property type="entry name" value="P-loop containing nucleotide triphosphate hydrolases"/>
    <property type="match status" value="1"/>
</dbReference>
<comment type="similarity">
    <text evidence="2">Belongs to the ABC transporter superfamily.</text>
</comment>
<dbReference type="InterPro" id="IPR011527">
    <property type="entry name" value="ABC1_TM_dom"/>
</dbReference>
<dbReference type="CDD" id="cd03223">
    <property type="entry name" value="ABCD_peroxisomal_ALDP"/>
    <property type="match status" value="1"/>
</dbReference>
<feature type="transmembrane region" description="Helical" evidence="10">
    <location>
        <begin position="309"/>
        <end position="329"/>
    </location>
</feature>
<keyword evidence="8 10" id="KW-0472">Membrane</keyword>
<evidence type="ECO:0000256" key="6">
    <source>
        <dbReference type="ARBA" id="ARBA00022840"/>
    </source>
</evidence>
<keyword evidence="3" id="KW-0813">Transport</keyword>
<dbReference type="InterPro" id="IPR017871">
    <property type="entry name" value="ABC_transporter-like_CS"/>
</dbReference>
<dbReference type="PROSITE" id="PS00211">
    <property type="entry name" value="ABC_TRANSPORTER_1"/>
    <property type="match status" value="1"/>
</dbReference>
<comment type="subcellular location">
    <subcellularLocation>
        <location evidence="1">Cell membrane</location>
        <topology evidence="1">Multi-pass membrane protein</topology>
    </subcellularLocation>
</comment>
<dbReference type="PROSITE" id="PS50929">
    <property type="entry name" value="ABC_TM1F"/>
    <property type="match status" value="1"/>
</dbReference>
<feature type="domain" description="ABC transporter" evidence="11">
    <location>
        <begin position="370"/>
        <end position="579"/>
    </location>
</feature>
<evidence type="ECO:0000259" key="11">
    <source>
        <dbReference type="PROSITE" id="PS50893"/>
    </source>
</evidence>
<dbReference type="Pfam" id="PF06472">
    <property type="entry name" value="ABC_membrane_2"/>
    <property type="match status" value="1"/>
</dbReference>
<reference evidence="14" key="1">
    <citation type="submission" date="2016-11" db="EMBL/GenBank/DDBJ databases">
        <authorList>
            <person name="Varghese N."/>
            <person name="Submissions S."/>
        </authorList>
    </citation>
    <scope>NUCLEOTIDE SEQUENCE [LARGE SCALE GENOMIC DNA]</scope>
    <source>
        <strain evidence="14">GAS401</strain>
    </source>
</reference>
<dbReference type="GO" id="GO:0005524">
    <property type="term" value="F:ATP binding"/>
    <property type="evidence" value="ECO:0007669"/>
    <property type="project" value="UniProtKB-KW"/>
</dbReference>
<evidence type="ECO:0000256" key="4">
    <source>
        <dbReference type="ARBA" id="ARBA00022692"/>
    </source>
</evidence>
<evidence type="ECO:0000256" key="5">
    <source>
        <dbReference type="ARBA" id="ARBA00022741"/>
    </source>
</evidence>
<evidence type="ECO:0000256" key="7">
    <source>
        <dbReference type="ARBA" id="ARBA00022989"/>
    </source>
</evidence>
<keyword evidence="14" id="KW-1185">Reference proteome</keyword>
<dbReference type="AlphaFoldDB" id="A0A1M7TCV9"/>
<dbReference type="Pfam" id="PF00005">
    <property type="entry name" value="ABC_tran"/>
    <property type="match status" value="1"/>
</dbReference>
<protein>
    <submittedName>
        <fullName evidence="13">Putative ATP-binding cassette transporter</fullName>
    </submittedName>
</protein>
<feature type="transmembrane region" description="Helical" evidence="10">
    <location>
        <begin position="279"/>
        <end position="297"/>
    </location>
</feature>
<accession>A0A1M7TCV9</accession>
<evidence type="ECO:0000256" key="2">
    <source>
        <dbReference type="ARBA" id="ARBA00005417"/>
    </source>
</evidence>
<dbReference type="PROSITE" id="PS50893">
    <property type="entry name" value="ABC_TRANSPORTER_2"/>
    <property type="match status" value="1"/>
</dbReference>
<dbReference type="OrthoDB" id="9810134at2"/>
<organism evidence="13 14">
    <name type="scientific">Bradyrhizobium erythrophlei</name>
    <dbReference type="NCBI Taxonomy" id="1437360"/>
    <lineage>
        <taxon>Bacteria</taxon>
        <taxon>Pseudomonadati</taxon>
        <taxon>Pseudomonadota</taxon>
        <taxon>Alphaproteobacteria</taxon>
        <taxon>Hyphomicrobiales</taxon>
        <taxon>Nitrobacteraceae</taxon>
        <taxon>Bradyrhizobium</taxon>
    </lineage>
</organism>
<evidence type="ECO:0000256" key="10">
    <source>
        <dbReference type="SAM" id="Phobius"/>
    </source>
</evidence>
<feature type="transmembrane region" description="Helical" evidence="10">
    <location>
        <begin position="146"/>
        <end position="167"/>
    </location>
</feature>
<gene>
    <name evidence="13" type="ORF">SAMN05444170_1357</name>
</gene>
<dbReference type="InterPro" id="IPR003439">
    <property type="entry name" value="ABC_transporter-like_ATP-bd"/>
</dbReference>